<feature type="compositionally biased region" description="Basic and acidic residues" evidence="1">
    <location>
        <begin position="90"/>
        <end position="108"/>
    </location>
</feature>
<feature type="compositionally biased region" description="Basic and acidic residues" evidence="1">
    <location>
        <begin position="319"/>
        <end position="330"/>
    </location>
</feature>
<accession>M2V531</accession>
<protein>
    <recommendedName>
        <fullName evidence="2">CBF1-interacting co-repressor CIR N-terminal domain-containing protein</fullName>
    </recommendedName>
</protein>
<name>M2V531_COCH5</name>
<dbReference type="HOGENOM" id="CLU_047019_1_1_1"/>
<dbReference type="AlphaFoldDB" id="M2V531"/>
<dbReference type="PANTHER" id="PTHR22093:SF0">
    <property type="entry name" value="LEUKOCYTE RECEPTOR CLUSTER MEMBER 1"/>
    <property type="match status" value="1"/>
</dbReference>
<feature type="region of interest" description="Disordered" evidence="1">
    <location>
        <begin position="80"/>
        <end position="123"/>
    </location>
</feature>
<feature type="domain" description="CBF1-interacting co-repressor CIR N-terminal" evidence="2">
    <location>
        <begin position="36"/>
        <end position="72"/>
    </location>
</feature>
<evidence type="ECO:0000313" key="3">
    <source>
        <dbReference type="EMBL" id="EMD95092.1"/>
    </source>
</evidence>
<proteinExistence type="predicted"/>
<dbReference type="InterPro" id="IPR019339">
    <property type="entry name" value="CIR_N_dom"/>
</dbReference>
<dbReference type="OrthoDB" id="2159131at2759"/>
<keyword evidence="4" id="KW-1185">Reference proteome</keyword>
<dbReference type="Proteomes" id="UP000016936">
    <property type="component" value="Unassembled WGS sequence"/>
</dbReference>
<gene>
    <name evidence="3" type="ORF">COCHEDRAFT_1168658</name>
</gene>
<feature type="compositionally biased region" description="Basic and acidic residues" evidence="1">
    <location>
        <begin position="384"/>
        <end position="395"/>
    </location>
</feature>
<evidence type="ECO:0000256" key="1">
    <source>
        <dbReference type="SAM" id="MobiDB-lite"/>
    </source>
</evidence>
<dbReference type="SMART" id="SM01083">
    <property type="entry name" value="Cir_N"/>
    <property type="match status" value="1"/>
</dbReference>
<feature type="compositionally biased region" description="Basic and acidic residues" evidence="1">
    <location>
        <begin position="250"/>
        <end position="260"/>
    </location>
</feature>
<evidence type="ECO:0000259" key="2">
    <source>
        <dbReference type="SMART" id="SM01083"/>
    </source>
</evidence>
<feature type="compositionally biased region" description="Basic residues" evidence="1">
    <location>
        <begin position="334"/>
        <end position="365"/>
    </location>
</feature>
<reference evidence="4" key="2">
    <citation type="journal article" date="2013" name="PLoS Genet.">
        <title>Comparative genome structure, secondary metabolite, and effector coding capacity across Cochliobolus pathogens.</title>
        <authorList>
            <person name="Condon B.J."/>
            <person name="Leng Y."/>
            <person name="Wu D."/>
            <person name="Bushley K.E."/>
            <person name="Ohm R.A."/>
            <person name="Otillar R."/>
            <person name="Martin J."/>
            <person name="Schackwitz W."/>
            <person name="Grimwood J."/>
            <person name="MohdZainudin N."/>
            <person name="Xue C."/>
            <person name="Wang R."/>
            <person name="Manning V.A."/>
            <person name="Dhillon B."/>
            <person name="Tu Z.J."/>
            <person name="Steffenson B.J."/>
            <person name="Salamov A."/>
            <person name="Sun H."/>
            <person name="Lowry S."/>
            <person name="LaButti K."/>
            <person name="Han J."/>
            <person name="Copeland A."/>
            <person name="Lindquist E."/>
            <person name="Barry K."/>
            <person name="Schmutz J."/>
            <person name="Baker S.E."/>
            <person name="Ciuffetti L.M."/>
            <person name="Grigoriev I.V."/>
            <person name="Zhong S."/>
            <person name="Turgeon B.G."/>
        </authorList>
    </citation>
    <scope>NUCLEOTIDE SEQUENCE [LARGE SCALE GENOMIC DNA]</scope>
    <source>
        <strain evidence="4">C5 / ATCC 48332 / race O</strain>
    </source>
</reference>
<organism evidence="3 4">
    <name type="scientific">Cochliobolus heterostrophus (strain C5 / ATCC 48332 / race O)</name>
    <name type="common">Southern corn leaf blight fungus</name>
    <name type="synonym">Bipolaris maydis</name>
    <dbReference type="NCBI Taxonomy" id="701091"/>
    <lineage>
        <taxon>Eukaryota</taxon>
        <taxon>Fungi</taxon>
        <taxon>Dikarya</taxon>
        <taxon>Ascomycota</taxon>
        <taxon>Pezizomycotina</taxon>
        <taxon>Dothideomycetes</taxon>
        <taxon>Pleosporomycetidae</taxon>
        <taxon>Pleosporales</taxon>
        <taxon>Pleosporineae</taxon>
        <taxon>Pleosporaceae</taxon>
        <taxon>Bipolaris</taxon>
    </lineage>
</organism>
<sequence>MLCAWRHGNTRLNPIHSTPSQRGIIIMPLHLLGKKSWNVYNADNVARVKADEAAAAAREAAHEQRMQELDAQRRAAILRGQTPPPLPEEASPKHSDARASKNRDERGYGPKRRKLAGEDDTDMDIRLAKSMTAPDEDDKNDAKILKLRSTASDAPLHDHAGHIDLFPVDIKEASKREKNAEVENEKRKKERALEDQYTMRFSNAAGKGGIEQPWYATQQKPSRDDGKDPDSARDLAPYEGFVNKDVWGNEDPRRKEREQARISSNDPFAFMQQAQAQLKKAKRDKKLWAEERDRELRELRMTQEQEDSRSRHHKRKRKDDHDDKTRDRDSANSSRHKHRHRSRGRSRDRHHHKSSHRSERRRSRSRSADYDRHRDRHRHKHRDRSREGHEKSRVK</sequence>
<feature type="compositionally biased region" description="Basic residues" evidence="1">
    <location>
        <begin position="374"/>
        <end position="383"/>
    </location>
</feature>
<dbReference type="eggNOG" id="ENOG502RR25">
    <property type="taxonomic scope" value="Eukaryota"/>
</dbReference>
<dbReference type="EMBL" id="KB445571">
    <property type="protein sequence ID" value="EMD95092.1"/>
    <property type="molecule type" value="Genomic_DNA"/>
</dbReference>
<dbReference type="OMA" id="KRYSAQF"/>
<evidence type="ECO:0000313" key="4">
    <source>
        <dbReference type="Proteomes" id="UP000016936"/>
    </source>
</evidence>
<feature type="region of interest" description="Disordered" evidence="1">
    <location>
        <begin position="176"/>
        <end position="395"/>
    </location>
</feature>
<dbReference type="PANTHER" id="PTHR22093">
    <property type="entry name" value="LEUKOCYTE RECEPTOR CLUSTER LRC MEMBER 1"/>
    <property type="match status" value="1"/>
</dbReference>
<feature type="compositionally biased region" description="Basic and acidic residues" evidence="1">
    <location>
        <begin position="176"/>
        <end position="194"/>
    </location>
</feature>
<feature type="compositionally biased region" description="Basic and acidic residues" evidence="1">
    <location>
        <begin position="221"/>
        <end position="233"/>
    </location>
</feature>
<reference evidence="3 4" key="1">
    <citation type="journal article" date="2012" name="PLoS Pathog.">
        <title>Diverse lifestyles and strategies of plant pathogenesis encoded in the genomes of eighteen Dothideomycetes fungi.</title>
        <authorList>
            <person name="Ohm R.A."/>
            <person name="Feau N."/>
            <person name="Henrissat B."/>
            <person name="Schoch C.L."/>
            <person name="Horwitz B.A."/>
            <person name="Barry K.W."/>
            <person name="Condon B.J."/>
            <person name="Copeland A.C."/>
            <person name="Dhillon B."/>
            <person name="Glaser F."/>
            <person name="Hesse C.N."/>
            <person name="Kosti I."/>
            <person name="LaButti K."/>
            <person name="Lindquist E.A."/>
            <person name="Lucas S."/>
            <person name="Salamov A.A."/>
            <person name="Bradshaw R.E."/>
            <person name="Ciuffetti L."/>
            <person name="Hamelin R.C."/>
            <person name="Kema G.H.J."/>
            <person name="Lawrence C."/>
            <person name="Scott J.A."/>
            <person name="Spatafora J.W."/>
            <person name="Turgeon B.G."/>
            <person name="de Wit P.J.G.M."/>
            <person name="Zhong S."/>
            <person name="Goodwin S.B."/>
            <person name="Grigoriev I.V."/>
        </authorList>
    </citation>
    <scope>NUCLEOTIDE SEQUENCE [LARGE SCALE GENOMIC DNA]</scope>
    <source>
        <strain evidence="4">C5 / ATCC 48332 / race O</strain>
    </source>
</reference>
<dbReference type="InterPro" id="IPR039875">
    <property type="entry name" value="LENG1-like"/>
</dbReference>
<feature type="compositionally biased region" description="Basic and acidic residues" evidence="1">
    <location>
        <begin position="286"/>
        <end position="309"/>
    </location>
</feature>